<feature type="transmembrane region" description="Helical" evidence="2">
    <location>
        <begin position="47"/>
        <end position="66"/>
    </location>
</feature>
<feature type="transmembrane region" description="Helical" evidence="2">
    <location>
        <begin position="270"/>
        <end position="289"/>
    </location>
</feature>
<feature type="non-terminal residue" evidence="4">
    <location>
        <position position="480"/>
    </location>
</feature>
<feature type="transmembrane region" description="Helical" evidence="2">
    <location>
        <begin position="301"/>
        <end position="318"/>
    </location>
</feature>
<evidence type="ECO:0000313" key="5">
    <source>
        <dbReference type="Proteomes" id="UP000248544"/>
    </source>
</evidence>
<keyword evidence="2" id="KW-1133">Transmembrane helix</keyword>
<evidence type="ECO:0000256" key="2">
    <source>
        <dbReference type="SAM" id="Phobius"/>
    </source>
</evidence>
<dbReference type="Proteomes" id="UP000248544">
    <property type="component" value="Unassembled WGS sequence"/>
</dbReference>
<feature type="region of interest" description="Disordered" evidence="1">
    <location>
        <begin position="446"/>
        <end position="480"/>
    </location>
</feature>
<dbReference type="SUPFAM" id="SSF56219">
    <property type="entry name" value="DNase I-like"/>
    <property type="match status" value="1"/>
</dbReference>
<feature type="transmembrane region" description="Helical" evidence="2">
    <location>
        <begin position="130"/>
        <end position="149"/>
    </location>
</feature>
<feature type="transmembrane region" description="Helical" evidence="2">
    <location>
        <begin position="219"/>
        <end position="238"/>
    </location>
</feature>
<feature type="transmembrane region" description="Helical" evidence="2">
    <location>
        <begin position="186"/>
        <end position="207"/>
    </location>
</feature>
<feature type="transmembrane region" description="Helical" evidence="2">
    <location>
        <begin position="244"/>
        <end position="263"/>
    </location>
</feature>
<dbReference type="Pfam" id="PF03372">
    <property type="entry name" value="Exo_endo_phos"/>
    <property type="match status" value="1"/>
</dbReference>
<gene>
    <name evidence="4" type="ORF">C1I98_34300</name>
</gene>
<keyword evidence="5" id="KW-1185">Reference proteome</keyword>
<feature type="transmembrane region" description="Helical" evidence="2">
    <location>
        <begin position="73"/>
        <end position="95"/>
    </location>
</feature>
<organism evidence="4 5">
    <name type="scientific">Spongiactinospora gelatinilytica</name>
    <dbReference type="NCBI Taxonomy" id="2666298"/>
    <lineage>
        <taxon>Bacteria</taxon>
        <taxon>Bacillati</taxon>
        <taxon>Actinomycetota</taxon>
        <taxon>Actinomycetes</taxon>
        <taxon>Streptosporangiales</taxon>
        <taxon>Streptosporangiaceae</taxon>
        <taxon>Spongiactinospora</taxon>
    </lineage>
</organism>
<dbReference type="AlphaFoldDB" id="A0A2W2FKH3"/>
<sequence>MIAVLTAILLELLRAFGPSAGSTAAGAGVAAGVLAASVLAGPLGRVLGDSAVIVSVAGLVAARLALQAFEAPPYALGLAAVVLGMIALVLTVGGAEGGAAAAGLPTGIALDVAVRSLFFSWDVIWQPGPLPWVVTGALCAAALVLAWKVPRGAIPAGPRAWVVGPFLGLATLTMGSPAFAASQAGVPLPAASGVLIIGALFAVVVAGEAGHAAALWRRRVLWAAGPALAGALTAAMLATGPVVLAALAAAQLCAALLLARALAGDGREGVGWAGLAAGLGFAVVVLPYQAHQETPLGVPGLVWPLAGTAMLALAAHLGRPRAQGAVAHEFHLAGGCAVALLAPVIALVTTPAPAAKTPARAQFKLLSWNVQNGVTGAPAVDPEAIARLIEERDPDVVMLQGVARGLPAAAGVDLAEWLTRRLRPVSRVWAPAAGRQSGNLILTRVPLTGRGAGGGPPSATGTMTLPGAPSEPRGNGRPVH</sequence>
<evidence type="ECO:0000313" key="4">
    <source>
        <dbReference type="EMBL" id="PZG25850.1"/>
    </source>
</evidence>
<proteinExistence type="predicted"/>
<evidence type="ECO:0000256" key="1">
    <source>
        <dbReference type="SAM" id="MobiDB-lite"/>
    </source>
</evidence>
<reference evidence="4 5" key="1">
    <citation type="submission" date="2018-01" db="EMBL/GenBank/DDBJ databases">
        <title>Draft genome sequence of Sphaerisporangium sp. 7K107.</title>
        <authorList>
            <person name="Sahin N."/>
            <person name="Saygin H."/>
            <person name="Ay H."/>
        </authorList>
    </citation>
    <scope>NUCLEOTIDE SEQUENCE [LARGE SCALE GENOMIC DNA]</scope>
    <source>
        <strain evidence="4 5">7K107</strain>
    </source>
</reference>
<dbReference type="InterPro" id="IPR036691">
    <property type="entry name" value="Endo/exonu/phosph_ase_sf"/>
</dbReference>
<evidence type="ECO:0000259" key="3">
    <source>
        <dbReference type="Pfam" id="PF03372"/>
    </source>
</evidence>
<name>A0A2W2FKH3_9ACTN</name>
<dbReference type="Gene3D" id="3.60.10.10">
    <property type="entry name" value="Endonuclease/exonuclease/phosphatase"/>
    <property type="match status" value="1"/>
</dbReference>
<protein>
    <recommendedName>
        <fullName evidence="3">Endonuclease/exonuclease/phosphatase domain-containing protein</fullName>
    </recommendedName>
</protein>
<keyword evidence="2" id="KW-0472">Membrane</keyword>
<comment type="caution">
    <text evidence="4">The sequence shown here is derived from an EMBL/GenBank/DDBJ whole genome shotgun (WGS) entry which is preliminary data.</text>
</comment>
<dbReference type="GO" id="GO:0003824">
    <property type="term" value="F:catalytic activity"/>
    <property type="evidence" value="ECO:0007669"/>
    <property type="project" value="InterPro"/>
</dbReference>
<accession>A0A2W2FKH3</accession>
<feature type="transmembrane region" description="Helical" evidence="2">
    <location>
        <begin position="161"/>
        <end position="180"/>
    </location>
</feature>
<dbReference type="EMBL" id="POUA01000448">
    <property type="protein sequence ID" value="PZG25850.1"/>
    <property type="molecule type" value="Genomic_DNA"/>
</dbReference>
<keyword evidence="2" id="KW-0812">Transmembrane</keyword>
<feature type="transmembrane region" description="Helical" evidence="2">
    <location>
        <begin position="330"/>
        <end position="348"/>
    </location>
</feature>
<feature type="domain" description="Endonuclease/exonuclease/phosphatase" evidence="3">
    <location>
        <begin position="366"/>
        <end position="467"/>
    </location>
</feature>
<dbReference type="InterPro" id="IPR005135">
    <property type="entry name" value="Endo/exonuclease/phosphatase"/>
</dbReference>